<evidence type="ECO:0000313" key="6">
    <source>
        <dbReference type="EMBL" id="CAB0029410.1"/>
    </source>
</evidence>
<dbReference type="OrthoDB" id="6593077at2759"/>
<evidence type="ECO:0000256" key="3">
    <source>
        <dbReference type="PROSITE-ProRule" id="PRU00023"/>
    </source>
</evidence>
<evidence type="ECO:0000256" key="5">
    <source>
        <dbReference type="SAM" id="Phobius"/>
    </source>
</evidence>
<feature type="compositionally biased region" description="Polar residues" evidence="4">
    <location>
        <begin position="923"/>
        <end position="935"/>
    </location>
</feature>
<dbReference type="Pfam" id="PF12796">
    <property type="entry name" value="Ank_2"/>
    <property type="match status" value="2"/>
</dbReference>
<dbReference type="EMBL" id="CADCXV010000313">
    <property type="protein sequence ID" value="CAB0029410.1"/>
    <property type="molecule type" value="Genomic_DNA"/>
</dbReference>
<dbReference type="GO" id="GO:0003924">
    <property type="term" value="F:GTPase activity"/>
    <property type="evidence" value="ECO:0007669"/>
    <property type="project" value="InterPro"/>
</dbReference>
<dbReference type="PANTHER" id="PTHR24123">
    <property type="entry name" value="ANKYRIN REPEAT-CONTAINING"/>
    <property type="match status" value="1"/>
</dbReference>
<dbReference type="SMART" id="SM00248">
    <property type="entry name" value="ANK"/>
    <property type="match status" value="12"/>
</dbReference>
<dbReference type="FunFam" id="3.40.50.300:FF:001447">
    <property type="entry name" value="Ras-related protein Rab-1B"/>
    <property type="match status" value="1"/>
</dbReference>
<dbReference type="InterPro" id="IPR027417">
    <property type="entry name" value="P-loop_NTPase"/>
</dbReference>
<dbReference type="PROSITE" id="PS51419">
    <property type="entry name" value="RAB"/>
    <property type="match status" value="1"/>
</dbReference>
<keyword evidence="2 3" id="KW-0040">ANK repeat</keyword>
<accession>A0A6H5I0C0</accession>
<dbReference type="Gene3D" id="1.25.40.20">
    <property type="entry name" value="Ankyrin repeat-containing domain"/>
    <property type="match status" value="5"/>
</dbReference>
<feature type="repeat" description="ANK" evidence="3">
    <location>
        <begin position="138"/>
        <end position="170"/>
    </location>
</feature>
<feature type="repeat" description="ANK" evidence="3">
    <location>
        <begin position="64"/>
        <end position="96"/>
    </location>
</feature>
<feature type="region of interest" description="Disordered" evidence="4">
    <location>
        <begin position="915"/>
        <end position="935"/>
    </location>
</feature>
<dbReference type="Pfam" id="PF00071">
    <property type="entry name" value="Ras"/>
    <property type="match status" value="1"/>
</dbReference>
<feature type="repeat" description="ANK" evidence="3">
    <location>
        <begin position="538"/>
        <end position="565"/>
    </location>
</feature>
<gene>
    <name evidence="6" type="ORF">TBRA_LOCUS1447</name>
</gene>
<proteinExistence type="predicted"/>
<dbReference type="SUPFAM" id="SSF48403">
    <property type="entry name" value="Ankyrin repeat"/>
    <property type="match status" value="3"/>
</dbReference>
<reference evidence="6 7" key="1">
    <citation type="submission" date="2020-02" db="EMBL/GenBank/DDBJ databases">
        <authorList>
            <person name="Ferguson B K."/>
        </authorList>
    </citation>
    <scope>NUCLEOTIDE SEQUENCE [LARGE SCALE GENOMIC DNA]</scope>
</reference>
<evidence type="ECO:0000313" key="7">
    <source>
        <dbReference type="Proteomes" id="UP000479190"/>
    </source>
</evidence>
<dbReference type="PRINTS" id="PR00449">
    <property type="entry name" value="RASTRNSFRMNG"/>
</dbReference>
<dbReference type="InterPro" id="IPR036770">
    <property type="entry name" value="Ankyrin_rpt-contain_sf"/>
</dbReference>
<dbReference type="PROSITE" id="PS50088">
    <property type="entry name" value="ANK_REPEAT"/>
    <property type="match status" value="7"/>
</dbReference>
<dbReference type="SUPFAM" id="SSF52540">
    <property type="entry name" value="P-loop containing nucleoside triphosphate hydrolases"/>
    <property type="match status" value="1"/>
</dbReference>
<dbReference type="PROSITE" id="PS51420">
    <property type="entry name" value="RHO"/>
    <property type="match status" value="1"/>
</dbReference>
<dbReference type="PRINTS" id="PR01415">
    <property type="entry name" value="ANKYRIN"/>
</dbReference>
<evidence type="ECO:0000256" key="4">
    <source>
        <dbReference type="SAM" id="MobiDB-lite"/>
    </source>
</evidence>
<dbReference type="PROSITE" id="PS50297">
    <property type="entry name" value="ANK_REP_REGION"/>
    <property type="match status" value="7"/>
</dbReference>
<keyword evidence="1" id="KW-0677">Repeat</keyword>
<evidence type="ECO:0000256" key="1">
    <source>
        <dbReference type="ARBA" id="ARBA00022737"/>
    </source>
</evidence>
<dbReference type="InterPro" id="IPR001806">
    <property type="entry name" value="Small_GTPase"/>
</dbReference>
<dbReference type="Gene3D" id="3.40.50.300">
    <property type="entry name" value="P-loop containing nucleotide triphosphate hydrolases"/>
    <property type="match status" value="1"/>
</dbReference>
<feature type="region of interest" description="Disordered" evidence="4">
    <location>
        <begin position="1"/>
        <end position="20"/>
    </location>
</feature>
<feature type="repeat" description="ANK" evidence="3">
    <location>
        <begin position="465"/>
        <end position="497"/>
    </location>
</feature>
<dbReference type="InterPro" id="IPR002110">
    <property type="entry name" value="Ankyrin_rpt"/>
</dbReference>
<evidence type="ECO:0000256" key="2">
    <source>
        <dbReference type="ARBA" id="ARBA00023043"/>
    </source>
</evidence>
<dbReference type="PANTHER" id="PTHR24123:SF33">
    <property type="entry name" value="PROTEIN HOS4"/>
    <property type="match status" value="1"/>
</dbReference>
<organism evidence="6 7">
    <name type="scientific">Trichogramma brassicae</name>
    <dbReference type="NCBI Taxonomy" id="86971"/>
    <lineage>
        <taxon>Eukaryota</taxon>
        <taxon>Metazoa</taxon>
        <taxon>Ecdysozoa</taxon>
        <taxon>Arthropoda</taxon>
        <taxon>Hexapoda</taxon>
        <taxon>Insecta</taxon>
        <taxon>Pterygota</taxon>
        <taxon>Neoptera</taxon>
        <taxon>Endopterygota</taxon>
        <taxon>Hymenoptera</taxon>
        <taxon>Apocrita</taxon>
        <taxon>Proctotrupomorpha</taxon>
        <taxon>Chalcidoidea</taxon>
        <taxon>Trichogrammatidae</taxon>
        <taxon>Trichogramma</taxon>
    </lineage>
</organism>
<feature type="transmembrane region" description="Helical" evidence="5">
    <location>
        <begin position="730"/>
        <end position="751"/>
    </location>
</feature>
<dbReference type="InterPro" id="IPR005225">
    <property type="entry name" value="Small_GTP-bd"/>
</dbReference>
<dbReference type="NCBIfam" id="TIGR00231">
    <property type="entry name" value="small_GTP"/>
    <property type="match status" value="1"/>
</dbReference>
<dbReference type="Pfam" id="PF00023">
    <property type="entry name" value="Ank"/>
    <property type="match status" value="1"/>
</dbReference>
<feature type="repeat" description="ANK" evidence="3">
    <location>
        <begin position="321"/>
        <end position="349"/>
    </location>
</feature>
<dbReference type="Proteomes" id="UP000479190">
    <property type="component" value="Unassembled WGS sequence"/>
</dbReference>
<dbReference type="SMART" id="SM00175">
    <property type="entry name" value="RAB"/>
    <property type="match status" value="1"/>
</dbReference>
<protein>
    <submittedName>
        <fullName evidence="6">Uncharacterized protein</fullName>
    </submittedName>
</protein>
<keyword evidence="7" id="KW-1185">Reference proteome</keyword>
<dbReference type="PROSITE" id="PS51421">
    <property type="entry name" value="RAS"/>
    <property type="match status" value="1"/>
</dbReference>
<keyword evidence="5" id="KW-0812">Transmembrane</keyword>
<dbReference type="GO" id="GO:0005525">
    <property type="term" value="F:GTP binding"/>
    <property type="evidence" value="ECO:0007669"/>
    <property type="project" value="InterPro"/>
</dbReference>
<keyword evidence="5" id="KW-1133">Transmembrane helix</keyword>
<feature type="transmembrane region" description="Helical" evidence="5">
    <location>
        <begin position="763"/>
        <end position="782"/>
    </location>
</feature>
<feature type="repeat" description="ANK" evidence="3">
    <location>
        <begin position="266"/>
        <end position="298"/>
    </location>
</feature>
<dbReference type="SMART" id="SM00174">
    <property type="entry name" value="RHO"/>
    <property type="match status" value="1"/>
</dbReference>
<keyword evidence="5" id="KW-0472">Membrane</keyword>
<dbReference type="AlphaFoldDB" id="A0A6H5I0C0"/>
<dbReference type="InterPro" id="IPR051165">
    <property type="entry name" value="Multifunctional_ANK_Repeat"/>
</dbReference>
<sequence length="945" mass="106914">MGPQKGGQIAAKKRRDPNVAADDGWTPLHVIVRGGYADDGLADLFFKICDDENLTVLVNTQNARGDTPLHAAVEKGYSYLTELLLRRGADPSLVNEEGLTPLHMLCKDSYKSDEAAETFFKVNDEIRQTVPIDARDKKGNTPLHLALSCGKRGMIKLLLRKDANPNLANEEGSTSLHIISKRQKKDDGLKKIFFEIIGDVQKTVKVDAVDKSAHTPLQWAVASFLLDTIDVLVDHGADLSSFAFPTVGHFDEELELGFDINYIDEDGLTHLHVACQFGFDDIVQKFLELGQNPNILAPKSVERQKGEDKEDEEDNELVRPPLHMALELNHRKIIELLLKNGADPNLATAEGLTPLLVIIREGYYDDGLADLFFKICDDENLTVLVNTQNARGDTPLHWALEDGYSYLTELLLKRGADPSLVNEEGLTPLHTLCKLNYDDHELAETFFEVNDEIRQTVPIDARDKKGNTPLHLALSRGHKAMIELLLRKDANPNLVNEEGSTPLHVICQRKYDDDLMKLFFEIIGDVQKTVQVDAVDQWGHTPLEWAVANLLLDTIDVLLDHGADLWSFTFPMVGHFDEELNLRHNPTSSKLQFASDTMYVVEHLEKKGYELDRSDAITIMNAFDKHEFFKKPSDLDESRYNDEESVKKAKEMMVKPNLSIYDMMLLRPEASEKLITYTEIYSKQRGGLQLYPFVLSSHKCPVSDDCSSSSSSSSSTASFLITNENTQRSLSFFFFHVKHIHIAYAFIRVLAKLGRVQRRRRTRVYAFLVSPNVFFFFFQGSARLVCMKRMKEREAKWDTAGQERYRTITTAYYRGAMGFILMYDITNEESFNSVQDWLTQIKTYSWDNAQIILVGNKCDMDDERVISYERGKQLADHLKVQFFETSAKENTNVKAVFETLVDIICDKMSESLDNDPTLMGATAGQNKGQRLTDTPTAAADQQCNC</sequence>
<dbReference type="SMART" id="SM00173">
    <property type="entry name" value="RAS"/>
    <property type="match status" value="1"/>
</dbReference>
<name>A0A6H5I0C0_9HYME</name>
<feature type="repeat" description="ANK" evidence="3">
    <location>
        <begin position="391"/>
        <end position="423"/>
    </location>
</feature>